<dbReference type="EMBL" id="MGFQ01000024">
    <property type="protein sequence ID" value="OGM09322.1"/>
    <property type="molecule type" value="Genomic_DNA"/>
</dbReference>
<organism evidence="1 2">
    <name type="scientific">Candidatus Woesebacteria bacterium RBG_13_36_22</name>
    <dbReference type="NCBI Taxonomy" id="1802478"/>
    <lineage>
        <taxon>Bacteria</taxon>
        <taxon>Candidatus Woeseibacteriota</taxon>
    </lineage>
</organism>
<dbReference type="AlphaFoldDB" id="A0A1F7X2L3"/>
<dbReference type="Proteomes" id="UP000176939">
    <property type="component" value="Unassembled WGS sequence"/>
</dbReference>
<reference evidence="1 2" key="1">
    <citation type="journal article" date="2016" name="Nat. Commun.">
        <title>Thousands of microbial genomes shed light on interconnected biogeochemical processes in an aquifer system.</title>
        <authorList>
            <person name="Anantharaman K."/>
            <person name="Brown C.T."/>
            <person name="Hug L.A."/>
            <person name="Sharon I."/>
            <person name="Castelle C.J."/>
            <person name="Probst A.J."/>
            <person name="Thomas B.C."/>
            <person name="Singh A."/>
            <person name="Wilkins M.J."/>
            <person name="Karaoz U."/>
            <person name="Brodie E.L."/>
            <person name="Williams K.H."/>
            <person name="Hubbard S.S."/>
            <person name="Banfield J.F."/>
        </authorList>
    </citation>
    <scope>NUCLEOTIDE SEQUENCE [LARGE SCALE GENOMIC DNA]</scope>
</reference>
<comment type="caution">
    <text evidence="1">The sequence shown here is derived from an EMBL/GenBank/DDBJ whole genome shotgun (WGS) entry which is preliminary data.</text>
</comment>
<accession>A0A1F7X2L3</accession>
<gene>
    <name evidence="1" type="ORF">A2Z67_05265</name>
</gene>
<evidence type="ECO:0000313" key="1">
    <source>
        <dbReference type="EMBL" id="OGM09322.1"/>
    </source>
</evidence>
<proteinExistence type="predicted"/>
<sequence length="235" mass="26382">MNFTKEQKRYIKRRLRELKPKKLNKWIGVWFAGCLLIGCASVFPIDAGINIYPIKKVESVIQEQIIDIATLTTKTTSKVVQSAEVLKPWNLPTKPSNNPSAREIIFAKFGCVPDKPEEPKMTDVKPKLEEPKQLIKPVKAKAKAKAVIYGVKKQGNTFVVKVNKSAMKDKNTRVRVFIGYCYYEGGEIDKDGNVKVLVEWYPPNQTKIGVSVFQLTNHPEIGSGHTLGSVVVPFP</sequence>
<protein>
    <submittedName>
        <fullName evidence="1">Uncharacterized protein</fullName>
    </submittedName>
</protein>
<evidence type="ECO:0000313" key="2">
    <source>
        <dbReference type="Proteomes" id="UP000176939"/>
    </source>
</evidence>
<name>A0A1F7X2L3_9BACT</name>